<dbReference type="InterPro" id="IPR053151">
    <property type="entry name" value="RNase_H-like"/>
</dbReference>
<evidence type="ECO:0000313" key="3">
    <source>
        <dbReference type="Proteomes" id="UP001497516"/>
    </source>
</evidence>
<dbReference type="InterPro" id="IPR036397">
    <property type="entry name" value="RNaseH_sf"/>
</dbReference>
<dbReference type="CDD" id="cd06222">
    <property type="entry name" value="RNase_H_like"/>
    <property type="match status" value="1"/>
</dbReference>
<accession>A0AAV2D6K3</accession>
<dbReference type="Gene3D" id="3.30.420.10">
    <property type="entry name" value="Ribonuclease H-like superfamily/Ribonuclease H"/>
    <property type="match status" value="1"/>
</dbReference>
<dbReference type="InterPro" id="IPR044730">
    <property type="entry name" value="RNase_H-like_dom_plant"/>
</dbReference>
<evidence type="ECO:0000259" key="1">
    <source>
        <dbReference type="PROSITE" id="PS50879"/>
    </source>
</evidence>
<dbReference type="PANTHER" id="PTHR47723:SF19">
    <property type="entry name" value="POLYNUCLEOTIDYL TRANSFERASE, RIBONUCLEASE H-LIKE SUPERFAMILY PROTEIN"/>
    <property type="match status" value="1"/>
</dbReference>
<dbReference type="AlphaFoldDB" id="A0AAV2D6K3"/>
<dbReference type="GO" id="GO:0003676">
    <property type="term" value="F:nucleic acid binding"/>
    <property type="evidence" value="ECO:0007669"/>
    <property type="project" value="InterPro"/>
</dbReference>
<proteinExistence type="predicted"/>
<dbReference type="InterPro" id="IPR012337">
    <property type="entry name" value="RNaseH-like_sf"/>
</dbReference>
<dbReference type="PROSITE" id="PS50879">
    <property type="entry name" value="RNASE_H_1"/>
    <property type="match status" value="1"/>
</dbReference>
<sequence length="167" mass="18143">MVNTDGASNGNPGPAGAGGVIRDAMGNWLGGFVVNIGTATAALAELWAIFHGLELAWKLGFRVVKLASDSQLAIQLIQDRQDPIHPYATLLGLVRRKLSQDWLVNLSHTYREGNRVADWLSKHSLVYPYGMHELVDPPLGVVPLIMDDLMGVTFERRVVANSPSSIS</sequence>
<dbReference type="Pfam" id="PF13456">
    <property type="entry name" value="RVT_3"/>
    <property type="match status" value="1"/>
</dbReference>
<dbReference type="Proteomes" id="UP001497516">
    <property type="component" value="Chromosome 2"/>
</dbReference>
<dbReference type="GO" id="GO:0004523">
    <property type="term" value="F:RNA-DNA hybrid ribonuclease activity"/>
    <property type="evidence" value="ECO:0007669"/>
    <property type="project" value="InterPro"/>
</dbReference>
<name>A0AAV2D6K3_9ROSI</name>
<dbReference type="EMBL" id="OZ034815">
    <property type="protein sequence ID" value="CAL1368627.1"/>
    <property type="molecule type" value="Genomic_DNA"/>
</dbReference>
<protein>
    <recommendedName>
        <fullName evidence="1">RNase H type-1 domain-containing protein</fullName>
    </recommendedName>
</protein>
<reference evidence="2 3" key="1">
    <citation type="submission" date="2024-04" db="EMBL/GenBank/DDBJ databases">
        <authorList>
            <person name="Fracassetti M."/>
        </authorList>
    </citation>
    <scope>NUCLEOTIDE SEQUENCE [LARGE SCALE GENOMIC DNA]</scope>
</reference>
<dbReference type="PANTHER" id="PTHR47723">
    <property type="entry name" value="OS05G0353850 PROTEIN"/>
    <property type="match status" value="1"/>
</dbReference>
<feature type="domain" description="RNase H type-1" evidence="1">
    <location>
        <begin position="1"/>
        <end position="126"/>
    </location>
</feature>
<evidence type="ECO:0000313" key="2">
    <source>
        <dbReference type="EMBL" id="CAL1368627.1"/>
    </source>
</evidence>
<organism evidence="2 3">
    <name type="scientific">Linum trigynum</name>
    <dbReference type="NCBI Taxonomy" id="586398"/>
    <lineage>
        <taxon>Eukaryota</taxon>
        <taxon>Viridiplantae</taxon>
        <taxon>Streptophyta</taxon>
        <taxon>Embryophyta</taxon>
        <taxon>Tracheophyta</taxon>
        <taxon>Spermatophyta</taxon>
        <taxon>Magnoliopsida</taxon>
        <taxon>eudicotyledons</taxon>
        <taxon>Gunneridae</taxon>
        <taxon>Pentapetalae</taxon>
        <taxon>rosids</taxon>
        <taxon>fabids</taxon>
        <taxon>Malpighiales</taxon>
        <taxon>Linaceae</taxon>
        <taxon>Linum</taxon>
    </lineage>
</organism>
<dbReference type="InterPro" id="IPR002156">
    <property type="entry name" value="RNaseH_domain"/>
</dbReference>
<dbReference type="SUPFAM" id="SSF53098">
    <property type="entry name" value="Ribonuclease H-like"/>
    <property type="match status" value="1"/>
</dbReference>
<gene>
    <name evidence="2" type="ORF">LTRI10_LOCUS11664</name>
</gene>
<keyword evidence="3" id="KW-1185">Reference proteome</keyword>